<comment type="caution">
    <text evidence="3">The sequence shown here is derived from an EMBL/GenBank/DDBJ whole genome shotgun (WGS) entry which is preliminary data.</text>
</comment>
<evidence type="ECO:0000256" key="1">
    <source>
        <dbReference type="SAM" id="MobiDB-lite"/>
    </source>
</evidence>
<dbReference type="InterPro" id="IPR011990">
    <property type="entry name" value="TPR-like_helical_dom_sf"/>
</dbReference>
<evidence type="ECO:0000313" key="3">
    <source>
        <dbReference type="EMBL" id="PPK94246.1"/>
    </source>
</evidence>
<feature type="compositionally biased region" description="Polar residues" evidence="1">
    <location>
        <begin position="9"/>
        <end position="18"/>
    </location>
</feature>
<reference evidence="3 4" key="1">
    <citation type="submission" date="2018-02" db="EMBL/GenBank/DDBJ databases">
        <title>Genomic Encyclopedia of Archaeal and Bacterial Type Strains, Phase II (KMG-II): from individual species to whole genera.</title>
        <authorList>
            <person name="Goeker M."/>
        </authorList>
    </citation>
    <scope>NUCLEOTIDE SEQUENCE [LARGE SCALE GENOMIC DNA]</scope>
    <source>
        <strain evidence="3 4">DSM 22857</strain>
    </source>
</reference>
<sequence>MTCDPVTVSDETPQQSAGTVLAGEPDRAEPATWEERVAALWERAEELHEEEVLAAVEELAAERPAGDPLALFERAGAHDFAGRDAEAAPLYRAALDAGLAGELRAQALVQLAASLRAVGRPADALDVLGSEGPGPEVLDPGAADDAGDDGFAAASEGIAALCLADLGRDREGLVRALLALARHAGPYGPALEAYGAELRQAGAEEVDGP</sequence>
<keyword evidence="4" id="KW-1185">Reference proteome</keyword>
<dbReference type="InterPro" id="IPR041656">
    <property type="entry name" value="TPR_5"/>
</dbReference>
<organism evidence="3 4">
    <name type="scientific">Kineococcus xinjiangensis</name>
    <dbReference type="NCBI Taxonomy" id="512762"/>
    <lineage>
        <taxon>Bacteria</taxon>
        <taxon>Bacillati</taxon>
        <taxon>Actinomycetota</taxon>
        <taxon>Actinomycetes</taxon>
        <taxon>Kineosporiales</taxon>
        <taxon>Kineosporiaceae</taxon>
        <taxon>Kineococcus</taxon>
    </lineage>
</organism>
<dbReference type="EMBL" id="PTJD01000008">
    <property type="protein sequence ID" value="PPK94246.1"/>
    <property type="molecule type" value="Genomic_DNA"/>
</dbReference>
<evidence type="ECO:0000259" key="2">
    <source>
        <dbReference type="Pfam" id="PF12688"/>
    </source>
</evidence>
<dbReference type="Pfam" id="PF12688">
    <property type="entry name" value="TPR_5"/>
    <property type="match status" value="1"/>
</dbReference>
<dbReference type="Proteomes" id="UP000239485">
    <property type="component" value="Unassembled WGS sequence"/>
</dbReference>
<dbReference type="Gene3D" id="1.25.40.10">
    <property type="entry name" value="Tetratricopeptide repeat domain"/>
    <property type="match status" value="1"/>
</dbReference>
<protein>
    <submittedName>
        <fullName evidence="3">Tetratricopeptide repeat protein</fullName>
    </submittedName>
</protein>
<feature type="region of interest" description="Disordered" evidence="1">
    <location>
        <begin position="1"/>
        <end position="30"/>
    </location>
</feature>
<proteinExistence type="predicted"/>
<evidence type="ECO:0000313" key="4">
    <source>
        <dbReference type="Proteomes" id="UP000239485"/>
    </source>
</evidence>
<feature type="domain" description="Tetratrico peptide repeat group 5" evidence="2">
    <location>
        <begin position="69"/>
        <end position="198"/>
    </location>
</feature>
<dbReference type="AlphaFoldDB" id="A0A2S6IJ87"/>
<accession>A0A2S6IJ87</accession>
<gene>
    <name evidence="3" type="ORF">CLV92_108148</name>
</gene>
<name>A0A2S6IJ87_9ACTN</name>